<dbReference type="InterPro" id="IPR051919">
    <property type="entry name" value="W-dependent_AOR"/>
</dbReference>
<evidence type="ECO:0000259" key="1">
    <source>
        <dbReference type="Pfam" id="PF01314"/>
    </source>
</evidence>
<dbReference type="InterPro" id="IPR036021">
    <property type="entry name" value="Tungsten_al_ferr_oxy-like_C"/>
</dbReference>
<accession>X1ICY8</accession>
<gene>
    <name evidence="2" type="ORF">S03H2_41073</name>
</gene>
<dbReference type="EMBL" id="BARU01025498">
    <property type="protein sequence ID" value="GAH67135.1"/>
    <property type="molecule type" value="Genomic_DNA"/>
</dbReference>
<dbReference type="Pfam" id="PF01314">
    <property type="entry name" value="AFOR_C"/>
    <property type="match status" value="1"/>
</dbReference>
<dbReference type="PANTHER" id="PTHR30038">
    <property type="entry name" value="ALDEHYDE FERREDOXIN OXIDOREDUCTASE"/>
    <property type="match status" value="1"/>
</dbReference>
<dbReference type="GO" id="GO:0051536">
    <property type="term" value="F:iron-sulfur cluster binding"/>
    <property type="evidence" value="ECO:0007669"/>
    <property type="project" value="InterPro"/>
</dbReference>
<dbReference type="PANTHER" id="PTHR30038:SF0">
    <property type="entry name" value="TUNGSTEN-CONTAINING ALDEHYDE FERREDOXIN OXIDOREDUCTASE"/>
    <property type="match status" value="1"/>
</dbReference>
<dbReference type="GO" id="GO:0009055">
    <property type="term" value="F:electron transfer activity"/>
    <property type="evidence" value="ECO:0007669"/>
    <property type="project" value="InterPro"/>
</dbReference>
<dbReference type="AlphaFoldDB" id="X1ICY8"/>
<feature type="non-terminal residue" evidence="2">
    <location>
        <position position="273"/>
    </location>
</feature>
<reference evidence="2" key="1">
    <citation type="journal article" date="2014" name="Front. Microbiol.">
        <title>High frequency of phylogenetically diverse reductive dehalogenase-homologous genes in deep subseafloor sedimentary metagenomes.</title>
        <authorList>
            <person name="Kawai M."/>
            <person name="Futagami T."/>
            <person name="Toyoda A."/>
            <person name="Takaki Y."/>
            <person name="Nishi S."/>
            <person name="Hori S."/>
            <person name="Arai W."/>
            <person name="Tsubouchi T."/>
            <person name="Morono Y."/>
            <person name="Uchiyama I."/>
            <person name="Ito T."/>
            <person name="Fujiyama A."/>
            <person name="Inagaki F."/>
            <person name="Takami H."/>
        </authorList>
    </citation>
    <scope>NUCLEOTIDE SEQUENCE</scope>
    <source>
        <strain evidence="2">Expedition CK06-06</strain>
    </source>
</reference>
<name>X1ICY8_9ZZZZ</name>
<feature type="non-terminal residue" evidence="2">
    <location>
        <position position="1"/>
    </location>
</feature>
<dbReference type="GO" id="GO:0016625">
    <property type="term" value="F:oxidoreductase activity, acting on the aldehyde or oxo group of donors, iron-sulfur protein as acceptor"/>
    <property type="evidence" value="ECO:0007669"/>
    <property type="project" value="InterPro"/>
</dbReference>
<feature type="domain" description="Aldehyde ferredoxin oxidoreductase C-terminal" evidence="1">
    <location>
        <begin position="33"/>
        <end position="269"/>
    </location>
</feature>
<dbReference type="SUPFAM" id="SSF48310">
    <property type="entry name" value="Aldehyde ferredoxin oxidoreductase, C-terminal domains"/>
    <property type="match status" value="1"/>
</dbReference>
<proteinExistence type="predicted"/>
<dbReference type="InterPro" id="IPR001203">
    <property type="entry name" value="OxRdtase_Ald_Fedxn_C"/>
</dbReference>
<dbReference type="InterPro" id="IPR013984">
    <property type="entry name" value="Ald_Fedxn_OxRdtase_dom2"/>
</dbReference>
<protein>
    <recommendedName>
        <fullName evidence="1">Aldehyde ferredoxin oxidoreductase C-terminal domain-containing protein</fullName>
    </recommendedName>
</protein>
<organism evidence="2">
    <name type="scientific">marine sediment metagenome</name>
    <dbReference type="NCBI Taxonomy" id="412755"/>
    <lineage>
        <taxon>unclassified sequences</taxon>
        <taxon>metagenomes</taxon>
        <taxon>ecological metagenomes</taxon>
    </lineage>
</organism>
<dbReference type="Gene3D" id="1.10.569.10">
    <property type="entry name" value="Aldehyde Ferredoxin Oxidoreductase Protein, subunit A, domain 2"/>
    <property type="match status" value="1"/>
</dbReference>
<sequence length="273" mass="29505">LGAIMGSKNLKAIAVRGNGVIQIAKPKEFDLLCRDILPKIVQSETTKALSTWGTKSVRGKNAVCAIAFRHFQDGHMESLKGIDEQAFATYEQKRFSCVGCPISCRQIFRIDTGPYAGAEGEAIEGNSVQDFGAKLDIRYAPAIIKAHLLCNDLGLDIDTVAESVGWAFECYEKGLLTEGDTGGVRLKWGDHQTLMKLINQIAYRRGFGDILAEGVRRASGIIGRGSDELAVSMKGQDLYEDMRLPKGYALGAALSTRGGGHCSGSPMVEFSSH</sequence>
<comment type="caution">
    <text evidence="2">The sequence shown here is derived from an EMBL/GenBank/DDBJ whole genome shotgun (WGS) entry which is preliminary data.</text>
</comment>
<evidence type="ECO:0000313" key="2">
    <source>
        <dbReference type="EMBL" id="GAH67135.1"/>
    </source>
</evidence>